<organism evidence="2 3">
    <name type="scientific">Saccharopolyspora erythraea</name>
    <name type="common">Streptomyces erythraeus</name>
    <dbReference type="NCBI Taxonomy" id="1836"/>
    <lineage>
        <taxon>Bacteria</taxon>
        <taxon>Bacillati</taxon>
        <taxon>Actinomycetota</taxon>
        <taxon>Actinomycetes</taxon>
        <taxon>Pseudonocardiales</taxon>
        <taxon>Pseudonocardiaceae</taxon>
        <taxon>Saccharopolyspora</taxon>
    </lineage>
</organism>
<proteinExistence type="predicted"/>
<dbReference type="EMBL" id="BAAAGS010000047">
    <property type="protein sequence ID" value="GAA0549172.1"/>
    <property type="molecule type" value="Genomic_DNA"/>
</dbReference>
<name>A0ABP3NMZ5_SACER</name>
<evidence type="ECO:0000313" key="3">
    <source>
        <dbReference type="Proteomes" id="UP001500729"/>
    </source>
</evidence>
<feature type="region of interest" description="Disordered" evidence="1">
    <location>
        <begin position="1"/>
        <end position="26"/>
    </location>
</feature>
<accession>A0ABP3NMZ5</accession>
<evidence type="ECO:0000256" key="1">
    <source>
        <dbReference type="SAM" id="MobiDB-lite"/>
    </source>
</evidence>
<gene>
    <name evidence="2" type="ORF">GCM10009533_54760</name>
</gene>
<keyword evidence="3" id="KW-1185">Reference proteome</keyword>
<evidence type="ECO:0000313" key="2">
    <source>
        <dbReference type="EMBL" id="GAA0549172.1"/>
    </source>
</evidence>
<feature type="compositionally biased region" description="Polar residues" evidence="1">
    <location>
        <begin position="1"/>
        <end position="16"/>
    </location>
</feature>
<dbReference type="Proteomes" id="UP001500729">
    <property type="component" value="Unassembled WGS sequence"/>
</dbReference>
<sequence>MMTSSITRTTLAQRGRSQPPKPTPALLHAIQPRAGADTANGPCPTRCRGDRLAEIGEWHNARWKPLAYYDRIPNPNSIRTGPTIRISLVHSGYGASAE</sequence>
<protein>
    <submittedName>
        <fullName evidence="2">Uncharacterized protein</fullName>
    </submittedName>
</protein>
<reference evidence="3" key="1">
    <citation type="journal article" date="2019" name="Int. J. Syst. Evol. Microbiol.">
        <title>The Global Catalogue of Microorganisms (GCM) 10K type strain sequencing project: providing services to taxonomists for standard genome sequencing and annotation.</title>
        <authorList>
            <consortium name="The Broad Institute Genomics Platform"/>
            <consortium name="The Broad Institute Genome Sequencing Center for Infectious Disease"/>
            <person name="Wu L."/>
            <person name="Ma J."/>
        </authorList>
    </citation>
    <scope>NUCLEOTIDE SEQUENCE [LARGE SCALE GENOMIC DNA]</scope>
    <source>
        <strain evidence="3">JCM 10303</strain>
    </source>
</reference>
<comment type="caution">
    <text evidence="2">The sequence shown here is derived from an EMBL/GenBank/DDBJ whole genome shotgun (WGS) entry which is preliminary data.</text>
</comment>